<evidence type="ECO:0000256" key="4">
    <source>
        <dbReference type="ARBA" id="ARBA00022741"/>
    </source>
</evidence>
<keyword evidence="3" id="KW-0472">Membrane</keyword>
<keyword evidence="6" id="KW-0029">Amino-acid transport</keyword>
<reference evidence="8 9" key="1">
    <citation type="submission" date="2018-03" db="EMBL/GenBank/DDBJ databases">
        <title>Comparative genomics illustrates the genes involved in a hyperalkaliphilic mechanisms of Serpentinomonas isolated from highly-alkaline calcium-rich serpentinized springs.</title>
        <authorList>
            <person name="Suzuki S."/>
            <person name="Ishii S."/>
            <person name="Walworth N."/>
            <person name="Bird L."/>
            <person name="Kuenen J.G."/>
            <person name="Nealson K.H."/>
        </authorList>
    </citation>
    <scope>NUCLEOTIDE SEQUENCE [LARGE SCALE GENOMIC DNA]</scope>
    <source>
        <strain evidence="8 9">P1</strain>
    </source>
</reference>
<dbReference type="GO" id="GO:0015807">
    <property type="term" value="P:L-amino acid transport"/>
    <property type="evidence" value="ECO:0007669"/>
    <property type="project" value="TreeGrafter"/>
</dbReference>
<keyword evidence="5 8" id="KW-0067">ATP-binding</keyword>
<comment type="caution">
    <text evidence="8">The sequence shown here is derived from an EMBL/GenBank/DDBJ whole genome shotgun (WGS) entry which is preliminary data.</text>
</comment>
<evidence type="ECO:0000256" key="6">
    <source>
        <dbReference type="ARBA" id="ARBA00022970"/>
    </source>
</evidence>
<dbReference type="Pfam" id="PF00005">
    <property type="entry name" value="ABC_tran"/>
    <property type="match status" value="1"/>
</dbReference>
<dbReference type="InterPro" id="IPR027417">
    <property type="entry name" value="P-loop_NTPase"/>
</dbReference>
<keyword evidence="4" id="KW-0547">Nucleotide-binding</keyword>
<dbReference type="CDD" id="cd03224">
    <property type="entry name" value="ABC_TM1139_LivF_branched"/>
    <property type="match status" value="1"/>
</dbReference>
<comment type="similarity">
    <text evidence="1">Belongs to the ABC transporter superfamily.</text>
</comment>
<sequence>MSTPQQDQSQLSDDLAVAAGASPHHEEPAHSSQLGQPLLQVRDLRVAYGQIQAVKGISFDLPLGRITTLVGANGAGKSTTLLALSGLVKKAGGSVDFDGQDLSTMAPHRIVQSGVVQVAEGRATLTTLTVHENLELGAYTRRIGKAEREAEIERIYQLFPRLKERAGGLAGNMSGGEQQMLAIGRALMAKPRLLLLDEPSMGLAPIIVQDIFRTLREINRSGLTIFLVEQNVRQALKIADRAYVLETGRIVLEGSGQQLLGDPKVQEAYLGH</sequence>
<gene>
    <name evidence="8" type="ORF">C6P64_13760</name>
</gene>
<evidence type="ECO:0000313" key="8">
    <source>
        <dbReference type="EMBL" id="PRD64563.1"/>
    </source>
</evidence>
<accession>A0A2S9K280</accession>
<dbReference type="GO" id="GO:0015658">
    <property type="term" value="F:branched-chain amino acid transmembrane transporter activity"/>
    <property type="evidence" value="ECO:0007669"/>
    <property type="project" value="InterPro"/>
</dbReference>
<dbReference type="InterPro" id="IPR017871">
    <property type="entry name" value="ABC_transporter-like_CS"/>
</dbReference>
<feature type="domain" description="ABC transporter" evidence="7">
    <location>
        <begin position="39"/>
        <end position="272"/>
    </location>
</feature>
<evidence type="ECO:0000259" key="7">
    <source>
        <dbReference type="PROSITE" id="PS50893"/>
    </source>
</evidence>
<name>A0A2S9K280_9BURK</name>
<dbReference type="Gene3D" id="3.40.50.300">
    <property type="entry name" value="P-loop containing nucleotide triphosphate hydrolases"/>
    <property type="match status" value="1"/>
</dbReference>
<evidence type="ECO:0000256" key="3">
    <source>
        <dbReference type="ARBA" id="ARBA00022475"/>
    </source>
</evidence>
<dbReference type="InterPro" id="IPR030660">
    <property type="entry name" value="ABC_branched_ATPase_LivF/BraG"/>
</dbReference>
<dbReference type="SMART" id="SM00382">
    <property type="entry name" value="AAA"/>
    <property type="match status" value="1"/>
</dbReference>
<dbReference type="Proteomes" id="UP000238589">
    <property type="component" value="Unassembled WGS sequence"/>
</dbReference>
<evidence type="ECO:0000256" key="5">
    <source>
        <dbReference type="ARBA" id="ARBA00022840"/>
    </source>
</evidence>
<organism evidence="8 9">
    <name type="scientific">Malikia granosa</name>
    <dbReference type="NCBI Taxonomy" id="263067"/>
    <lineage>
        <taxon>Bacteria</taxon>
        <taxon>Pseudomonadati</taxon>
        <taxon>Pseudomonadota</taxon>
        <taxon>Betaproteobacteria</taxon>
        <taxon>Burkholderiales</taxon>
        <taxon>Comamonadaceae</taxon>
        <taxon>Malikia</taxon>
    </lineage>
</organism>
<dbReference type="OrthoDB" id="9776369at2"/>
<dbReference type="AlphaFoldDB" id="A0A2S9K280"/>
<evidence type="ECO:0000256" key="2">
    <source>
        <dbReference type="ARBA" id="ARBA00022448"/>
    </source>
</evidence>
<dbReference type="RefSeq" id="WP_105749130.1">
    <property type="nucleotide sequence ID" value="NZ_PVLQ01000063.1"/>
</dbReference>
<dbReference type="PROSITE" id="PS00211">
    <property type="entry name" value="ABC_TRANSPORTER_1"/>
    <property type="match status" value="1"/>
</dbReference>
<keyword evidence="3" id="KW-1003">Cell membrane</keyword>
<dbReference type="GO" id="GO:0005524">
    <property type="term" value="F:ATP binding"/>
    <property type="evidence" value="ECO:0007669"/>
    <property type="project" value="UniProtKB-KW"/>
</dbReference>
<dbReference type="PANTHER" id="PTHR43820">
    <property type="entry name" value="HIGH-AFFINITY BRANCHED-CHAIN AMINO ACID TRANSPORT ATP-BINDING PROTEIN LIVF"/>
    <property type="match status" value="1"/>
</dbReference>
<dbReference type="PIRSF" id="PIRSF039137">
    <property type="entry name" value="ABC_branched_ATPase"/>
    <property type="match status" value="1"/>
</dbReference>
<dbReference type="InterPro" id="IPR003439">
    <property type="entry name" value="ABC_transporter-like_ATP-bd"/>
</dbReference>
<dbReference type="GO" id="GO:0016887">
    <property type="term" value="F:ATP hydrolysis activity"/>
    <property type="evidence" value="ECO:0007669"/>
    <property type="project" value="InterPro"/>
</dbReference>
<dbReference type="InterPro" id="IPR052156">
    <property type="entry name" value="BCAA_Transport_ATP-bd_LivF"/>
</dbReference>
<dbReference type="EMBL" id="PVLQ01000063">
    <property type="protein sequence ID" value="PRD64563.1"/>
    <property type="molecule type" value="Genomic_DNA"/>
</dbReference>
<proteinExistence type="inferred from homology"/>
<dbReference type="PROSITE" id="PS50893">
    <property type="entry name" value="ABC_TRANSPORTER_2"/>
    <property type="match status" value="1"/>
</dbReference>
<dbReference type="SUPFAM" id="SSF52540">
    <property type="entry name" value="P-loop containing nucleoside triphosphate hydrolases"/>
    <property type="match status" value="1"/>
</dbReference>
<dbReference type="PANTHER" id="PTHR43820:SF4">
    <property type="entry name" value="HIGH-AFFINITY BRANCHED-CHAIN AMINO ACID TRANSPORT ATP-BINDING PROTEIN LIVF"/>
    <property type="match status" value="1"/>
</dbReference>
<protein>
    <submittedName>
        <fullName evidence="8">ABC transporter ATP-binding protein</fullName>
    </submittedName>
</protein>
<evidence type="ECO:0000256" key="1">
    <source>
        <dbReference type="ARBA" id="ARBA00005417"/>
    </source>
</evidence>
<dbReference type="InterPro" id="IPR003593">
    <property type="entry name" value="AAA+_ATPase"/>
</dbReference>
<keyword evidence="9" id="KW-1185">Reference proteome</keyword>
<keyword evidence="2" id="KW-0813">Transport</keyword>
<evidence type="ECO:0000313" key="9">
    <source>
        <dbReference type="Proteomes" id="UP000238589"/>
    </source>
</evidence>